<comment type="caution">
    <text evidence="2">The sequence shown here is derived from an EMBL/GenBank/DDBJ whole genome shotgun (WGS) entry which is preliminary data.</text>
</comment>
<evidence type="ECO:0000259" key="1">
    <source>
        <dbReference type="Pfam" id="PF08281"/>
    </source>
</evidence>
<organism evidence="2 3">
    <name type="scientific">Thomasclavelia ramosa</name>
    <dbReference type="NCBI Taxonomy" id="1547"/>
    <lineage>
        <taxon>Bacteria</taxon>
        <taxon>Bacillati</taxon>
        <taxon>Bacillota</taxon>
        <taxon>Erysipelotrichia</taxon>
        <taxon>Erysipelotrichales</taxon>
        <taxon>Coprobacillaceae</taxon>
        <taxon>Thomasclavelia</taxon>
    </lineage>
</organism>
<dbReference type="Proteomes" id="UP001211987">
    <property type="component" value="Unassembled WGS sequence"/>
</dbReference>
<dbReference type="InterPro" id="IPR036388">
    <property type="entry name" value="WH-like_DNA-bd_sf"/>
</dbReference>
<dbReference type="CDD" id="cd06171">
    <property type="entry name" value="Sigma70_r4"/>
    <property type="match status" value="1"/>
</dbReference>
<proteinExistence type="predicted"/>
<gene>
    <name evidence="2" type="ORF">PM738_13320</name>
</gene>
<dbReference type="InterPro" id="IPR013324">
    <property type="entry name" value="RNA_pol_sigma_r3/r4-like"/>
</dbReference>
<dbReference type="Pfam" id="PF08281">
    <property type="entry name" value="Sigma70_r4_2"/>
    <property type="match status" value="1"/>
</dbReference>
<sequence>MQAVLSLPNSYRNVIYLFYYEGYKAVDIAHILHKKENTIHTWLKRAKKQLKDRLGGDYFE</sequence>
<dbReference type="EMBL" id="JAQLKE010000024">
    <property type="protein sequence ID" value="MDB7084785.1"/>
    <property type="molecule type" value="Genomic_DNA"/>
</dbReference>
<keyword evidence="2" id="KW-0238">DNA-binding</keyword>
<dbReference type="SUPFAM" id="SSF88659">
    <property type="entry name" value="Sigma3 and sigma4 domains of RNA polymerase sigma factors"/>
    <property type="match status" value="1"/>
</dbReference>
<dbReference type="RefSeq" id="WP_227166881.1">
    <property type="nucleotide sequence ID" value="NZ_CAXMZC010000001.1"/>
</dbReference>
<evidence type="ECO:0000313" key="2">
    <source>
        <dbReference type="EMBL" id="MDB7084785.1"/>
    </source>
</evidence>
<dbReference type="AlphaFoldDB" id="A0AB35IPP9"/>
<accession>A0AB35IPP9</accession>
<dbReference type="GO" id="GO:0003677">
    <property type="term" value="F:DNA binding"/>
    <property type="evidence" value="ECO:0007669"/>
    <property type="project" value="UniProtKB-KW"/>
</dbReference>
<name>A0AB35IPP9_9FIRM</name>
<evidence type="ECO:0000313" key="3">
    <source>
        <dbReference type="Proteomes" id="UP001211987"/>
    </source>
</evidence>
<dbReference type="InterPro" id="IPR013249">
    <property type="entry name" value="RNA_pol_sigma70_r4_t2"/>
</dbReference>
<protein>
    <submittedName>
        <fullName evidence="2">Sigma factor-like helix-turn-helix DNA-binding protein</fullName>
    </submittedName>
</protein>
<dbReference type="GO" id="GO:0006352">
    <property type="term" value="P:DNA-templated transcription initiation"/>
    <property type="evidence" value="ECO:0007669"/>
    <property type="project" value="InterPro"/>
</dbReference>
<dbReference type="GO" id="GO:0016987">
    <property type="term" value="F:sigma factor activity"/>
    <property type="evidence" value="ECO:0007669"/>
    <property type="project" value="InterPro"/>
</dbReference>
<dbReference type="Gene3D" id="1.10.10.10">
    <property type="entry name" value="Winged helix-like DNA-binding domain superfamily/Winged helix DNA-binding domain"/>
    <property type="match status" value="1"/>
</dbReference>
<feature type="domain" description="RNA polymerase sigma factor 70 region 4 type 2" evidence="1">
    <location>
        <begin position="2"/>
        <end position="50"/>
    </location>
</feature>
<reference evidence="2" key="1">
    <citation type="submission" date="2023-01" db="EMBL/GenBank/DDBJ databases">
        <title>Human gut microbiome strain richness.</title>
        <authorList>
            <person name="Chen-Liaw A."/>
        </authorList>
    </citation>
    <scope>NUCLEOTIDE SEQUENCE</scope>
    <source>
        <strain evidence="2">1001217st2_G6_1001217B_191108</strain>
    </source>
</reference>